<keyword evidence="2" id="KW-0812">Transmembrane</keyword>
<feature type="compositionally biased region" description="Polar residues" evidence="1">
    <location>
        <begin position="43"/>
        <end position="53"/>
    </location>
</feature>
<dbReference type="Pfam" id="PF08058">
    <property type="entry name" value="NPCC"/>
    <property type="match status" value="1"/>
</dbReference>
<dbReference type="EMBL" id="JAWCUI010000002">
    <property type="protein sequence ID" value="KAL1903189.1"/>
    <property type="molecule type" value="Genomic_DNA"/>
</dbReference>
<feature type="region of interest" description="Disordered" evidence="1">
    <location>
        <begin position="29"/>
        <end position="57"/>
    </location>
</feature>
<protein>
    <recommendedName>
        <fullName evidence="5">Nuclear pore complex component</fullName>
    </recommendedName>
</protein>
<dbReference type="PANTHER" id="PTHR28003:SF1">
    <property type="entry name" value="NUCLEOPORIN POM34"/>
    <property type="match status" value="1"/>
</dbReference>
<evidence type="ECO:0000313" key="3">
    <source>
        <dbReference type="EMBL" id="KAL1903189.1"/>
    </source>
</evidence>
<sequence>MAFRAVAPRPAGMQTPQRQVVGVKPALVTSSGGAARGTPSKAAPSTPTVTDSPGNWRHPRMDEITRRRAATVFTETNLKTFVYNILALVAVYLLGHASGVPFTQLRRFGHSIIPQQYSSMLATVINTVLVLNMVRSLLPLFRKPDTLSDIPLTPSQRKLLGLPTLKSSATPNAVYTTPPRYTRTPSVSGSAASIAAATHGSGNSTEASFSKSFTGSPISGSPLFPKTRPANSGVSSGSRPGSPFSPTSPFQTARKASFGSPGTLGGSTGAAPNAGSLFSDSTMSSLPGTPSPTGKRLSMGLNNKWLYEKGRRSSSGTRLY</sequence>
<feature type="compositionally biased region" description="Low complexity" evidence="1">
    <location>
        <begin position="232"/>
        <end position="249"/>
    </location>
</feature>
<keyword evidence="4" id="KW-1185">Reference proteome</keyword>
<gene>
    <name evidence="3" type="ORF">Sste5346_000474</name>
</gene>
<evidence type="ECO:0000256" key="2">
    <source>
        <dbReference type="SAM" id="Phobius"/>
    </source>
</evidence>
<feature type="transmembrane region" description="Helical" evidence="2">
    <location>
        <begin position="115"/>
        <end position="134"/>
    </location>
</feature>
<feature type="region of interest" description="Disordered" evidence="1">
    <location>
        <begin position="1"/>
        <end position="20"/>
    </location>
</feature>
<name>A0ABR3ZRT2_9PEZI</name>
<feature type="transmembrane region" description="Helical" evidence="2">
    <location>
        <begin position="76"/>
        <end position="95"/>
    </location>
</feature>
<feature type="region of interest" description="Disordered" evidence="1">
    <location>
        <begin position="218"/>
        <end position="298"/>
    </location>
</feature>
<dbReference type="PANTHER" id="PTHR28003">
    <property type="entry name" value="NUCLEOPORIN POM34"/>
    <property type="match status" value="1"/>
</dbReference>
<reference evidence="3 4" key="1">
    <citation type="journal article" date="2024" name="IMA Fungus">
        <title>IMA Genome - F19 : A genome assembly and annotation guide to empower mycologists, including annotated draft genome sequences of Ceratocystis pirilliformis, Diaporthe australafricana, Fusarium ophioides, Paecilomyces lecythidis, and Sporothrix stenoceras.</title>
        <authorList>
            <person name="Aylward J."/>
            <person name="Wilson A.M."/>
            <person name="Visagie C.M."/>
            <person name="Spraker J."/>
            <person name="Barnes I."/>
            <person name="Buitendag C."/>
            <person name="Ceriani C."/>
            <person name="Del Mar Angel L."/>
            <person name="du Plessis D."/>
            <person name="Fuchs T."/>
            <person name="Gasser K."/>
            <person name="Kramer D."/>
            <person name="Li W."/>
            <person name="Munsamy K."/>
            <person name="Piso A."/>
            <person name="Price J.L."/>
            <person name="Sonnekus B."/>
            <person name="Thomas C."/>
            <person name="van der Nest A."/>
            <person name="van Dijk A."/>
            <person name="van Heerden A."/>
            <person name="van Vuuren N."/>
            <person name="Yilmaz N."/>
            <person name="Duong T.A."/>
            <person name="van der Merwe N.A."/>
            <person name="Wingfield M.J."/>
            <person name="Wingfield B.D."/>
        </authorList>
    </citation>
    <scope>NUCLEOTIDE SEQUENCE [LARGE SCALE GENOMIC DNA]</scope>
    <source>
        <strain evidence="3 4">CMW 5346</strain>
    </source>
</reference>
<organism evidence="3 4">
    <name type="scientific">Sporothrix stenoceras</name>
    <dbReference type="NCBI Taxonomy" id="5173"/>
    <lineage>
        <taxon>Eukaryota</taxon>
        <taxon>Fungi</taxon>
        <taxon>Dikarya</taxon>
        <taxon>Ascomycota</taxon>
        <taxon>Pezizomycotina</taxon>
        <taxon>Sordariomycetes</taxon>
        <taxon>Sordariomycetidae</taxon>
        <taxon>Ophiostomatales</taxon>
        <taxon>Ophiostomataceae</taxon>
        <taxon>Sporothrix</taxon>
    </lineage>
</organism>
<feature type="compositionally biased region" description="Polar residues" evidence="1">
    <location>
        <begin position="276"/>
        <end position="292"/>
    </location>
</feature>
<keyword evidence="2" id="KW-0472">Membrane</keyword>
<dbReference type="Proteomes" id="UP001583186">
    <property type="component" value="Unassembled WGS sequence"/>
</dbReference>
<accession>A0ABR3ZRT2</accession>
<evidence type="ECO:0000256" key="1">
    <source>
        <dbReference type="SAM" id="MobiDB-lite"/>
    </source>
</evidence>
<evidence type="ECO:0000313" key="4">
    <source>
        <dbReference type="Proteomes" id="UP001583186"/>
    </source>
</evidence>
<keyword evidence="2" id="KW-1133">Transmembrane helix</keyword>
<proteinExistence type="predicted"/>
<comment type="caution">
    <text evidence="3">The sequence shown here is derived from an EMBL/GenBank/DDBJ whole genome shotgun (WGS) entry which is preliminary data.</text>
</comment>
<evidence type="ECO:0008006" key="5">
    <source>
        <dbReference type="Google" id="ProtNLM"/>
    </source>
</evidence>
<dbReference type="InterPro" id="IPR012578">
    <property type="entry name" value="Nucl_pore_cmplx"/>
</dbReference>